<dbReference type="EMBL" id="BJCL01000001">
    <property type="protein sequence ID" value="GCL61510.1"/>
    <property type="molecule type" value="Genomic_DNA"/>
</dbReference>
<organism evidence="1 2">
    <name type="scientific">Pseudaquabacterium pictum</name>
    <dbReference type="NCBI Taxonomy" id="2315236"/>
    <lineage>
        <taxon>Bacteria</taxon>
        <taxon>Pseudomonadati</taxon>
        <taxon>Pseudomonadota</taxon>
        <taxon>Betaproteobacteria</taxon>
        <taxon>Burkholderiales</taxon>
        <taxon>Sphaerotilaceae</taxon>
        <taxon>Pseudaquabacterium</taxon>
    </lineage>
</organism>
<accession>A0A480ALB0</accession>
<dbReference type="Proteomes" id="UP000301751">
    <property type="component" value="Unassembled WGS sequence"/>
</dbReference>
<keyword evidence="2" id="KW-1185">Reference proteome</keyword>
<reference evidence="2" key="1">
    <citation type="submission" date="2019-03" db="EMBL/GenBank/DDBJ databases">
        <title>Aquabacterium pictum sp.nov., the first bacteriochlorophyll a-containing freshwater bacterium in the genus Aquabacterium of the class Betaproteobacteria.</title>
        <authorList>
            <person name="Hirose S."/>
            <person name="Tank M."/>
            <person name="Hara E."/>
            <person name="Tamaki H."/>
            <person name="Takaichi S."/>
            <person name="Haruta S."/>
            <person name="Hanada S."/>
        </authorList>
    </citation>
    <scope>NUCLEOTIDE SEQUENCE [LARGE SCALE GENOMIC DNA]</scope>
    <source>
        <strain evidence="2">W35</strain>
    </source>
</reference>
<gene>
    <name evidence="1" type="ORF">AQPW35_05910</name>
</gene>
<protein>
    <submittedName>
        <fullName evidence="1">Uncharacterized protein</fullName>
    </submittedName>
</protein>
<name>A0A480ALB0_9BURK</name>
<comment type="caution">
    <text evidence="1">The sequence shown here is derived from an EMBL/GenBank/DDBJ whole genome shotgun (WGS) entry which is preliminary data.</text>
</comment>
<dbReference type="AlphaFoldDB" id="A0A480ALB0"/>
<proteinExistence type="predicted"/>
<sequence length="69" mass="8075">MLRSSVNHVLCRKRREAIAKRAPDFHGWGHGLRAQRDRQHMLACWDAMVSRRFRFADDLAPPEPAHADR</sequence>
<evidence type="ECO:0000313" key="1">
    <source>
        <dbReference type="EMBL" id="GCL61510.1"/>
    </source>
</evidence>
<evidence type="ECO:0000313" key="2">
    <source>
        <dbReference type="Proteomes" id="UP000301751"/>
    </source>
</evidence>